<sequence length="128" mass="13166">IIGIILAAVFAASTAYSGMKSGLTVAAGIPGAIIGSMLLGIFTRKKNIFGKNIIQGMSSGGESIASGMIFVLPAVILIGSNVTFFEGLSVSIAGALFGIGALSLVYNYLIIEEDKKLMYPESLAISET</sequence>
<feature type="transmembrane region" description="Helical" evidence="6">
    <location>
        <begin position="25"/>
        <end position="43"/>
    </location>
</feature>
<accession>A0AAW9IL66</accession>
<keyword evidence="5 6" id="KW-0472">Membrane</keyword>
<dbReference type="InterPro" id="IPR004813">
    <property type="entry name" value="OPT"/>
</dbReference>
<feature type="non-terminal residue" evidence="7">
    <location>
        <position position="1"/>
    </location>
</feature>
<evidence type="ECO:0000256" key="1">
    <source>
        <dbReference type="ARBA" id="ARBA00004141"/>
    </source>
</evidence>
<feature type="transmembrane region" description="Helical" evidence="6">
    <location>
        <begin position="90"/>
        <end position="109"/>
    </location>
</feature>
<evidence type="ECO:0000256" key="3">
    <source>
        <dbReference type="ARBA" id="ARBA00022692"/>
    </source>
</evidence>
<protein>
    <submittedName>
        <fullName evidence="7">Peptide transporter</fullName>
    </submittedName>
</protein>
<evidence type="ECO:0000313" key="7">
    <source>
        <dbReference type="EMBL" id="MDZ5001527.1"/>
    </source>
</evidence>
<name>A0AAW9IL66_CLOPF</name>
<keyword evidence="4 6" id="KW-1133">Transmembrane helix</keyword>
<dbReference type="GO" id="GO:0035673">
    <property type="term" value="F:oligopeptide transmembrane transporter activity"/>
    <property type="evidence" value="ECO:0007669"/>
    <property type="project" value="InterPro"/>
</dbReference>
<evidence type="ECO:0000256" key="5">
    <source>
        <dbReference type="ARBA" id="ARBA00023136"/>
    </source>
</evidence>
<reference evidence="7" key="1">
    <citation type="submission" date="2019-11" db="EMBL/GenBank/DDBJ databases">
        <title>Characterization of Clostridium perfringens isolates from swine manure treated agricultural soils.</title>
        <authorList>
            <person name="Wushke S.T."/>
        </authorList>
    </citation>
    <scope>NUCLEOTIDE SEQUENCE</scope>
    <source>
        <strain evidence="7">X26</strain>
    </source>
</reference>
<feature type="non-terminal residue" evidence="7">
    <location>
        <position position="128"/>
    </location>
</feature>
<evidence type="ECO:0000313" key="8">
    <source>
        <dbReference type="Proteomes" id="UP001291306"/>
    </source>
</evidence>
<gene>
    <name evidence="7" type="ORF">GNF79_21235</name>
</gene>
<evidence type="ECO:0000256" key="2">
    <source>
        <dbReference type="ARBA" id="ARBA00022448"/>
    </source>
</evidence>
<keyword evidence="3 6" id="KW-0812">Transmembrane</keyword>
<organism evidence="7 8">
    <name type="scientific">Clostridium perfringens</name>
    <dbReference type="NCBI Taxonomy" id="1502"/>
    <lineage>
        <taxon>Bacteria</taxon>
        <taxon>Bacillati</taxon>
        <taxon>Bacillota</taxon>
        <taxon>Clostridia</taxon>
        <taxon>Eubacteriales</taxon>
        <taxon>Clostridiaceae</taxon>
        <taxon>Clostridium</taxon>
    </lineage>
</organism>
<dbReference type="Pfam" id="PF03169">
    <property type="entry name" value="OPT"/>
    <property type="match status" value="1"/>
</dbReference>
<dbReference type="GO" id="GO:0016020">
    <property type="term" value="C:membrane"/>
    <property type="evidence" value="ECO:0007669"/>
    <property type="project" value="UniProtKB-SubCell"/>
</dbReference>
<comment type="subcellular location">
    <subcellularLocation>
        <location evidence="1">Membrane</location>
        <topology evidence="1">Multi-pass membrane protein</topology>
    </subcellularLocation>
</comment>
<evidence type="ECO:0000256" key="6">
    <source>
        <dbReference type="SAM" id="Phobius"/>
    </source>
</evidence>
<proteinExistence type="predicted"/>
<keyword evidence="2" id="KW-0813">Transport</keyword>
<dbReference type="AlphaFoldDB" id="A0AAW9IL66"/>
<dbReference type="RefSeq" id="WP_322459578.1">
    <property type="nucleotide sequence ID" value="NZ_WNVC01001514.1"/>
</dbReference>
<evidence type="ECO:0000256" key="4">
    <source>
        <dbReference type="ARBA" id="ARBA00022989"/>
    </source>
</evidence>
<comment type="caution">
    <text evidence="7">The sequence shown here is derived from an EMBL/GenBank/DDBJ whole genome shotgun (WGS) entry which is preliminary data.</text>
</comment>
<dbReference type="Proteomes" id="UP001291306">
    <property type="component" value="Unassembled WGS sequence"/>
</dbReference>
<dbReference type="EMBL" id="WNVC01001514">
    <property type="protein sequence ID" value="MDZ5001527.1"/>
    <property type="molecule type" value="Genomic_DNA"/>
</dbReference>
<feature type="transmembrane region" description="Helical" evidence="6">
    <location>
        <begin position="64"/>
        <end position="84"/>
    </location>
</feature>